<dbReference type="Proteomes" id="UP000739538">
    <property type="component" value="Unassembled WGS sequence"/>
</dbReference>
<evidence type="ECO:0000313" key="7">
    <source>
        <dbReference type="EMBL" id="MCA9756906.1"/>
    </source>
</evidence>
<keyword evidence="1" id="KW-0808">Transferase</keyword>
<dbReference type="SUPFAM" id="SSF82171">
    <property type="entry name" value="DPP6 N-terminal domain-like"/>
    <property type="match status" value="2"/>
</dbReference>
<dbReference type="InterPro" id="IPR011659">
    <property type="entry name" value="WD40"/>
</dbReference>
<dbReference type="SUPFAM" id="SSF56112">
    <property type="entry name" value="Protein kinase-like (PK-like)"/>
    <property type="match status" value="1"/>
</dbReference>
<evidence type="ECO:0000256" key="1">
    <source>
        <dbReference type="ARBA" id="ARBA00022679"/>
    </source>
</evidence>
<feature type="domain" description="Protein kinase" evidence="6">
    <location>
        <begin position="69"/>
        <end position="336"/>
    </location>
</feature>
<dbReference type="PANTHER" id="PTHR43289:SF6">
    <property type="entry name" value="SERINE_THREONINE-PROTEIN KINASE NEKL-3"/>
    <property type="match status" value="1"/>
</dbReference>
<reference evidence="7" key="2">
    <citation type="journal article" date="2021" name="Microbiome">
        <title>Successional dynamics and alternative stable states in a saline activated sludge microbial community over 9 years.</title>
        <authorList>
            <person name="Wang Y."/>
            <person name="Ye J."/>
            <person name="Ju F."/>
            <person name="Liu L."/>
            <person name="Boyd J.A."/>
            <person name="Deng Y."/>
            <person name="Parks D.H."/>
            <person name="Jiang X."/>
            <person name="Yin X."/>
            <person name="Woodcroft B.J."/>
            <person name="Tyson G.W."/>
            <person name="Hugenholtz P."/>
            <person name="Polz M.F."/>
            <person name="Zhang T."/>
        </authorList>
    </citation>
    <scope>NUCLEOTIDE SEQUENCE</scope>
    <source>
        <strain evidence="7">HKST-UBA02</strain>
    </source>
</reference>
<keyword evidence="4 5" id="KW-0067">ATP-binding</keyword>
<accession>A0A956SDZ4</accession>
<dbReference type="CDD" id="cd14014">
    <property type="entry name" value="STKc_PknB_like"/>
    <property type="match status" value="1"/>
</dbReference>
<evidence type="ECO:0000256" key="5">
    <source>
        <dbReference type="PROSITE-ProRule" id="PRU10141"/>
    </source>
</evidence>
<gene>
    <name evidence="7" type="ORF">KDA27_13965</name>
</gene>
<sequence>MTDRTEDIFNDALELQGEERRRLLDQRCAGNDALREEVESLLRLYEESEDLALTPAATHDPVPEQIGPYPVLGELGRGSMGIVYRARDEQLGRELALKVLPANLAAVSGWTSRFEREARILASLNHPNIATIYSLEQSAGFRFLTMELVDGPTLGERLSEARRSGTPLSTKAVLAVAREIAIGLEAAHGQGVVHRDLKPHNIKITPSGTVKLLDFGIAKSLADLGIEEAHTDGIEHHPVGSSLLAGTPGYMSPEQRRGEAVDLRADIFAFGRILLECLSGEPPDVDEPIEGGDDAERIQRIAHKIPGDLAQLLAACTNPDVSRRPASIRTVREPIEAALGSEALGYIAGHDAAAVRTSLDATSSRTPKQVPLGSSRTRVWAGAALLIFLIGAVGLWTSLRSSPETPVGGPLSQTQLSFTGVASHPEISADGSRLAYVNEIFPTRNEIVVMDLRDHSSRVVFETASIPAIRWSPDGTSLLISGHAGTEASRRTYLIPISEEAFAENVTRSFNRMAPIAWSPDGSAFGAMETHGTRNAILVQSITSIDAPDGNELERSATSVSVHTIPSPDGSAITAFDWSPDGRHLGMVTTSGGDGRAIWIMGADGEDPVAVRHGRDIASLRWGATGRFVYFVEGPNLCGLEVDLDGGSRTPEPIVVLRNVSGDFGISSERIVYSSGPAQSNLRLLDLSTNPPRDRAFTTGTFSHGVARFSPDGELLAFTRKAQNLPSELRIESLDGRISRSLYRADGFEVPAWSPDGSELAIVSVTDGVWRLVTIELETGLADTLPVPPAGGMIAWAPREEILIQSADSDSYFEYSRAKGEIAPLLPESRRHYLWQLEVSPDGRRAAVLETESEGMSGPRVLLVDLDTREFHALFYGLATPCGWSADGTWVYLVARVGADAESTPTAPVAVGPEGQIGVIRVSTEDGEVRPVATLSRRGGMWSAVDVSHDERWIIYDADELISDVWMAEGPLP</sequence>
<keyword evidence="2 5" id="KW-0547">Nucleotide-binding</keyword>
<dbReference type="Gene3D" id="3.30.200.20">
    <property type="entry name" value="Phosphorylase Kinase, domain 1"/>
    <property type="match status" value="1"/>
</dbReference>
<dbReference type="EMBL" id="JAGQHS010000072">
    <property type="protein sequence ID" value="MCA9756906.1"/>
    <property type="molecule type" value="Genomic_DNA"/>
</dbReference>
<dbReference type="Pfam" id="PF00069">
    <property type="entry name" value="Pkinase"/>
    <property type="match status" value="1"/>
</dbReference>
<dbReference type="PROSITE" id="PS00107">
    <property type="entry name" value="PROTEIN_KINASE_ATP"/>
    <property type="match status" value="1"/>
</dbReference>
<reference evidence="7" key="1">
    <citation type="submission" date="2020-04" db="EMBL/GenBank/DDBJ databases">
        <authorList>
            <person name="Zhang T."/>
        </authorList>
    </citation>
    <scope>NUCLEOTIDE SEQUENCE</scope>
    <source>
        <strain evidence="7">HKST-UBA02</strain>
    </source>
</reference>
<dbReference type="Pfam" id="PF07676">
    <property type="entry name" value="PD40"/>
    <property type="match status" value="1"/>
</dbReference>
<organism evidence="7 8">
    <name type="scientific">Eiseniibacteriota bacterium</name>
    <dbReference type="NCBI Taxonomy" id="2212470"/>
    <lineage>
        <taxon>Bacteria</taxon>
        <taxon>Candidatus Eiseniibacteriota</taxon>
    </lineage>
</organism>
<evidence type="ECO:0000259" key="6">
    <source>
        <dbReference type="PROSITE" id="PS50011"/>
    </source>
</evidence>
<proteinExistence type="predicted"/>
<evidence type="ECO:0000256" key="2">
    <source>
        <dbReference type="ARBA" id="ARBA00022741"/>
    </source>
</evidence>
<evidence type="ECO:0000313" key="8">
    <source>
        <dbReference type="Proteomes" id="UP000739538"/>
    </source>
</evidence>
<evidence type="ECO:0000256" key="4">
    <source>
        <dbReference type="ARBA" id="ARBA00022840"/>
    </source>
</evidence>
<dbReference type="InterPro" id="IPR011042">
    <property type="entry name" value="6-blade_b-propeller_TolB-like"/>
</dbReference>
<evidence type="ECO:0000256" key="3">
    <source>
        <dbReference type="ARBA" id="ARBA00022777"/>
    </source>
</evidence>
<dbReference type="InterPro" id="IPR000719">
    <property type="entry name" value="Prot_kinase_dom"/>
</dbReference>
<dbReference type="InterPro" id="IPR011009">
    <property type="entry name" value="Kinase-like_dom_sf"/>
</dbReference>
<dbReference type="PANTHER" id="PTHR43289">
    <property type="entry name" value="MITOGEN-ACTIVATED PROTEIN KINASE KINASE KINASE 20-RELATED"/>
    <property type="match status" value="1"/>
</dbReference>
<comment type="caution">
    <text evidence="7">The sequence shown here is derived from an EMBL/GenBank/DDBJ whole genome shotgun (WGS) entry which is preliminary data.</text>
</comment>
<dbReference type="InterPro" id="IPR017441">
    <property type="entry name" value="Protein_kinase_ATP_BS"/>
</dbReference>
<dbReference type="AlphaFoldDB" id="A0A956SDZ4"/>
<feature type="binding site" evidence="5">
    <location>
        <position position="98"/>
    </location>
    <ligand>
        <name>ATP</name>
        <dbReference type="ChEBI" id="CHEBI:30616"/>
    </ligand>
</feature>
<dbReference type="Gene3D" id="1.10.510.10">
    <property type="entry name" value="Transferase(Phosphotransferase) domain 1"/>
    <property type="match status" value="1"/>
</dbReference>
<name>A0A956SDZ4_UNCEI</name>
<dbReference type="GO" id="GO:0004674">
    <property type="term" value="F:protein serine/threonine kinase activity"/>
    <property type="evidence" value="ECO:0007669"/>
    <property type="project" value="TreeGrafter"/>
</dbReference>
<protein>
    <submittedName>
        <fullName evidence="7">Protein kinase</fullName>
    </submittedName>
</protein>
<dbReference type="Gene3D" id="2.120.10.30">
    <property type="entry name" value="TolB, C-terminal domain"/>
    <property type="match status" value="3"/>
</dbReference>
<keyword evidence="3 7" id="KW-0418">Kinase</keyword>
<dbReference type="SMART" id="SM00220">
    <property type="entry name" value="S_TKc"/>
    <property type="match status" value="1"/>
</dbReference>
<dbReference type="PROSITE" id="PS50011">
    <property type="entry name" value="PROTEIN_KINASE_DOM"/>
    <property type="match status" value="1"/>
</dbReference>
<dbReference type="GO" id="GO:0005524">
    <property type="term" value="F:ATP binding"/>
    <property type="evidence" value="ECO:0007669"/>
    <property type="project" value="UniProtKB-UniRule"/>
</dbReference>